<dbReference type="Proteomes" id="UP000632535">
    <property type="component" value="Unassembled WGS sequence"/>
</dbReference>
<evidence type="ECO:0000256" key="1">
    <source>
        <dbReference type="SAM" id="MobiDB-lite"/>
    </source>
</evidence>
<organism evidence="2 3">
    <name type="scientific">Isoptericola cucumis</name>
    <dbReference type="NCBI Taxonomy" id="1776856"/>
    <lineage>
        <taxon>Bacteria</taxon>
        <taxon>Bacillati</taxon>
        <taxon>Actinomycetota</taxon>
        <taxon>Actinomycetes</taxon>
        <taxon>Micrococcales</taxon>
        <taxon>Promicromonosporaceae</taxon>
        <taxon>Isoptericola</taxon>
    </lineage>
</organism>
<sequence>MPALAAGRPGTAYRRDMSETTSVDRSERQGGKAAKILYRPVGIVSSIVGGIVAGQVFKQVYKRVAPGHPDDVPGPLQSEYRLREIVLASLLQGAIFAVVKALIDRGGARAFESFVGEWPGD</sequence>
<proteinExistence type="predicted"/>
<name>A0ABQ2BAK6_9MICO</name>
<keyword evidence="3" id="KW-1185">Reference proteome</keyword>
<reference evidence="3" key="1">
    <citation type="journal article" date="2019" name="Int. J. Syst. Evol. Microbiol.">
        <title>The Global Catalogue of Microorganisms (GCM) 10K type strain sequencing project: providing services to taxonomists for standard genome sequencing and annotation.</title>
        <authorList>
            <consortium name="The Broad Institute Genomics Platform"/>
            <consortium name="The Broad Institute Genome Sequencing Center for Infectious Disease"/>
            <person name="Wu L."/>
            <person name="Ma J."/>
        </authorList>
    </citation>
    <scope>NUCLEOTIDE SEQUENCE [LARGE SCALE GENOMIC DNA]</scope>
    <source>
        <strain evidence="3">CCM 8653</strain>
    </source>
</reference>
<comment type="caution">
    <text evidence="2">The sequence shown here is derived from an EMBL/GenBank/DDBJ whole genome shotgun (WGS) entry which is preliminary data.</text>
</comment>
<feature type="region of interest" description="Disordered" evidence="1">
    <location>
        <begin position="1"/>
        <end position="29"/>
    </location>
</feature>
<gene>
    <name evidence="2" type="ORF">GCM10007368_26350</name>
</gene>
<protein>
    <submittedName>
        <fullName evidence="2">Membrane protein</fullName>
    </submittedName>
</protein>
<dbReference type="Pfam" id="PF14019">
    <property type="entry name" value="DUF4235"/>
    <property type="match status" value="1"/>
</dbReference>
<feature type="compositionally biased region" description="Basic and acidic residues" evidence="1">
    <location>
        <begin position="13"/>
        <end position="29"/>
    </location>
</feature>
<accession>A0ABQ2BAK6</accession>
<dbReference type="InterPro" id="IPR025329">
    <property type="entry name" value="DUF4235"/>
</dbReference>
<evidence type="ECO:0000313" key="3">
    <source>
        <dbReference type="Proteomes" id="UP000632535"/>
    </source>
</evidence>
<dbReference type="EMBL" id="BMDG01000008">
    <property type="protein sequence ID" value="GGI09472.1"/>
    <property type="molecule type" value="Genomic_DNA"/>
</dbReference>
<evidence type="ECO:0000313" key="2">
    <source>
        <dbReference type="EMBL" id="GGI09472.1"/>
    </source>
</evidence>